<sequence length="110" mass="12807">MCLAFLPQVLSRGRIVQQGSHQRFYYEKDQKKERYDLPAPDTPQPRPYFVPPANSTEQPEIGEFLLSFDPRATMSPMARLLVFYVRDDGEIVADSRVIRIAQCLQNKVRY</sequence>
<proteinExistence type="predicted"/>
<name>A0A4Y2T0F6_ARAVE</name>
<evidence type="ECO:0000256" key="1">
    <source>
        <dbReference type="SAM" id="MobiDB-lite"/>
    </source>
</evidence>
<accession>A0A4Y2T0F6</accession>
<dbReference type="Gene3D" id="2.60.40.1930">
    <property type="match status" value="1"/>
</dbReference>
<protein>
    <recommendedName>
        <fullName evidence="2">Alpha-2-macroglobulin bait region domain-containing protein</fullName>
    </recommendedName>
</protein>
<evidence type="ECO:0000313" key="3">
    <source>
        <dbReference type="EMBL" id="GBN94007.1"/>
    </source>
</evidence>
<keyword evidence="4" id="KW-1185">Reference proteome</keyword>
<gene>
    <name evidence="3" type="ORF">AVEN_229339_1</name>
</gene>
<evidence type="ECO:0000259" key="2">
    <source>
        <dbReference type="Pfam" id="PF07703"/>
    </source>
</evidence>
<organism evidence="3 4">
    <name type="scientific">Araneus ventricosus</name>
    <name type="common">Orbweaver spider</name>
    <name type="synonym">Epeira ventricosa</name>
    <dbReference type="NCBI Taxonomy" id="182803"/>
    <lineage>
        <taxon>Eukaryota</taxon>
        <taxon>Metazoa</taxon>
        <taxon>Ecdysozoa</taxon>
        <taxon>Arthropoda</taxon>
        <taxon>Chelicerata</taxon>
        <taxon>Arachnida</taxon>
        <taxon>Araneae</taxon>
        <taxon>Araneomorphae</taxon>
        <taxon>Entelegynae</taxon>
        <taxon>Araneoidea</taxon>
        <taxon>Araneidae</taxon>
        <taxon>Araneus</taxon>
    </lineage>
</organism>
<dbReference type="AlphaFoldDB" id="A0A4Y2T0F6"/>
<dbReference type="Pfam" id="PF07703">
    <property type="entry name" value="A2M_BRD"/>
    <property type="match status" value="1"/>
</dbReference>
<feature type="domain" description="Alpha-2-macroglobulin bait region" evidence="2">
    <location>
        <begin position="9"/>
        <end position="108"/>
    </location>
</feature>
<comment type="caution">
    <text evidence="3">The sequence shown here is derived from an EMBL/GenBank/DDBJ whole genome shotgun (WGS) entry which is preliminary data.</text>
</comment>
<dbReference type="OrthoDB" id="6433395at2759"/>
<dbReference type="EMBL" id="BGPR01025251">
    <property type="protein sequence ID" value="GBN94007.1"/>
    <property type="molecule type" value="Genomic_DNA"/>
</dbReference>
<evidence type="ECO:0000313" key="4">
    <source>
        <dbReference type="Proteomes" id="UP000499080"/>
    </source>
</evidence>
<dbReference type="InterPro" id="IPR050473">
    <property type="entry name" value="A2M/Complement_sys"/>
</dbReference>
<dbReference type="Proteomes" id="UP000499080">
    <property type="component" value="Unassembled WGS sequence"/>
</dbReference>
<dbReference type="InterPro" id="IPR011625">
    <property type="entry name" value="A2M_N_BRD"/>
</dbReference>
<dbReference type="PANTHER" id="PTHR11412">
    <property type="entry name" value="MACROGLOBULIN / COMPLEMENT"/>
    <property type="match status" value="1"/>
</dbReference>
<feature type="compositionally biased region" description="Pro residues" evidence="1">
    <location>
        <begin position="40"/>
        <end position="50"/>
    </location>
</feature>
<feature type="region of interest" description="Disordered" evidence="1">
    <location>
        <begin position="29"/>
        <end position="56"/>
    </location>
</feature>
<dbReference type="PANTHER" id="PTHR11412:SF171">
    <property type="entry name" value="PREGNANCY ZONE PROTEIN-LIKE PROTEIN"/>
    <property type="match status" value="1"/>
</dbReference>
<reference evidence="3 4" key="1">
    <citation type="journal article" date="2019" name="Sci. Rep.">
        <title>Orb-weaving spider Araneus ventricosus genome elucidates the spidroin gene catalogue.</title>
        <authorList>
            <person name="Kono N."/>
            <person name="Nakamura H."/>
            <person name="Ohtoshi R."/>
            <person name="Moran D.A.P."/>
            <person name="Shinohara A."/>
            <person name="Yoshida Y."/>
            <person name="Fujiwara M."/>
            <person name="Mori M."/>
            <person name="Tomita M."/>
            <person name="Arakawa K."/>
        </authorList>
    </citation>
    <scope>NUCLEOTIDE SEQUENCE [LARGE SCALE GENOMIC DNA]</scope>
</reference>